<keyword evidence="2" id="KW-0808">Transferase</keyword>
<dbReference type="GO" id="GO:0016757">
    <property type="term" value="F:glycosyltransferase activity"/>
    <property type="evidence" value="ECO:0007669"/>
    <property type="project" value="UniProtKB-KW"/>
</dbReference>
<accession>X0ZT57</accession>
<sequence>MKLHRHPDNPILKPNPLHEWEALNVFNAAVVHYNGLFHMLCRAKGVDHVSRIGYAVSADGFDWLRLDRPVLEPRANSGL</sequence>
<evidence type="ECO:0000256" key="2">
    <source>
        <dbReference type="ARBA" id="ARBA00022679"/>
    </source>
</evidence>
<dbReference type="PANTHER" id="PTHR34106">
    <property type="entry name" value="GLYCOSIDASE"/>
    <property type="match status" value="1"/>
</dbReference>
<dbReference type="SUPFAM" id="SSF75005">
    <property type="entry name" value="Arabinanase/levansucrase/invertase"/>
    <property type="match status" value="1"/>
</dbReference>
<reference evidence="3" key="1">
    <citation type="journal article" date="2014" name="Front. Microbiol.">
        <title>High frequency of phylogenetically diverse reductive dehalogenase-homologous genes in deep subseafloor sedimentary metagenomes.</title>
        <authorList>
            <person name="Kawai M."/>
            <person name="Futagami T."/>
            <person name="Toyoda A."/>
            <person name="Takaki Y."/>
            <person name="Nishi S."/>
            <person name="Hori S."/>
            <person name="Arai W."/>
            <person name="Tsubouchi T."/>
            <person name="Morono Y."/>
            <person name="Uchiyama I."/>
            <person name="Ito T."/>
            <person name="Fujiyama A."/>
            <person name="Inagaki F."/>
            <person name="Takami H."/>
        </authorList>
    </citation>
    <scope>NUCLEOTIDE SEQUENCE</scope>
    <source>
        <strain evidence="3">Expedition CK06-06</strain>
    </source>
</reference>
<evidence type="ECO:0000256" key="1">
    <source>
        <dbReference type="ARBA" id="ARBA00022676"/>
    </source>
</evidence>
<comment type="caution">
    <text evidence="3">The sequence shown here is derived from an EMBL/GenBank/DDBJ whole genome shotgun (WGS) entry which is preliminary data.</text>
</comment>
<dbReference type="Gene3D" id="2.115.10.20">
    <property type="entry name" value="Glycosyl hydrolase domain, family 43"/>
    <property type="match status" value="1"/>
</dbReference>
<name>X0ZT57_9ZZZZ</name>
<proteinExistence type="predicted"/>
<dbReference type="InterPro" id="IPR007184">
    <property type="entry name" value="Mannoside_phosphorylase"/>
</dbReference>
<protein>
    <recommendedName>
        <fullName evidence="4">Glycosidase</fullName>
    </recommendedName>
</protein>
<evidence type="ECO:0000313" key="3">
    <source>
        <dbReference type="EMBL" id="GAG51411.1"/>
    </source>
</evidence>
<feature type="non-terminal residue" evidence="3">
    <location>
        <position position="79"/>
    </location>
</feature>
<gene>
    <name evidence="3" type="ORF">S01H1_80987</name>
</gene>
<evidence type="ECO:0008006" key="4">
    <source>
        <dbReference type="Google" id="ProtNLM"/>
    </source>
</evidence>
<organism evidence="3">
    <name type="scientific">marine sediment metagenome</name>
    <dbReference type="NCBI Taxonomy" id="412755"/>
    <lineage>
        <taxon>unclassified sequences</taxon>
        <taxon>metagenomes</taxon>
        <taxon>ecological metagenomes</taxon>
    </lineage>
</organism>
<dbReference type="AlphaFoldDB" id="X0ZT57"/>
<dbReference type="PANTHER" id="PTHR34106:SF5">
    <property type="entry name" value="GLYCOSIDASE"/>
    <property type="match status" value="1"/>
</dbReference>
<dbReference type="InterPro" id="IPR023296">
    <property type="entry name" value="Glyco_hydro_beta-prop_sf"/>
</dbReference>
<keyword evidence="1" id="KW-0328">Glycosyltransferase</keyword>
<dbReference type="EMBL" id="BARS01054756">
    <property type="protein sequence ID" value="GAG51411.1"/>
    <property type="molecule type" value="Genomic_DNA"/>
</dbReference>